<dbReference type="AlphaFoldDB" id="A0A809S9U1"/>
<dbReference type="GO" id="GO:0070063">
    <property type="term" value="F:RNA polymerase binding"/>
    <property type="evidence" value="ECO:0007669"/>
    <property type="project" value="InterPro"/>
</dbReference>
<keyword evidence="2" id="KW-0251">Elongation factor</keyword>
<dbReference type="InterPro" id="IPR036953">
    <property type="entry name" value="GreA/GreB_C_sf"/>
</dbReference>
<dbReference type="GO" id="GO:0006354">
    <property type="term" value="P:DNA-templated transcription elongation"/>
    <property type="evidence" value="ECO:0007669"/>
    <property type="project" value="TreeGrafter"/>
</dbReference>
<dbReference type="KEGG" id="ddz:DSYM_11730"/>
<dbReference type="EMBL" id="AP021857">
    <property type="protein sequence ID" value="BBO20474.1"/>
    <property type="molecule type" value="Genomic_DNA"/>
</dbReference>
<dbReference type="InterPro" id="IPR001437">
    <property type="entry name" value="Tscrpt_elong_fac_GreA/B_C"/>
</dbReference>
<dbReference type="Pfam" id="PF01272">
    <property type="entry name" value="GreA_GreB"/>
    <property type="match status" value="1"/>
</dbReference>
<evidence type="ECO:0000313" key="3">
    <source>
        <dbReference type="Proteomes" id="UP000662914"/>
    </source>
</evidence>
<proteinExistence type="predicted"/>
<keyword evidence="2" id="KW-0648">Protein biosynthesis</keyword>
<reference evidence="2" key="1">
    <citation type="journal article" name="DNA Res.">
        <title>The physiological potential of anammox bacteria as revealed by their core genome structure.</title>
        <authorList>
            <person name="Okubo T."/>
            <person name="Toyoda A."/>
            <person name="Fukuhara K."/>
            <person name="Uchiyama I."/>
            <person name="Harigaya Y."/>
            <person name="Kuroiwa M."/>
            <person name="Suzuki T."/>
            <person name="Murakami Y."/>
            <person name="Suwa Y."/>
            <person name="Takami H."/>
        </authorList>
    </citation>
    <scope>NUCLEOTIDE SEQUENCE</scope>
    <source>
        <strain evidence="2">317325-3</strain>
    </source>
</reference>
<organism evidence="2 3">
    <name type="scientific">Candidatus Desulfobacillus denitrificans</name>
    <dbReference type="NCBI Taxonomy" id="2608985"/>
    <lineage>
        <taxon>Bacteria</taxon>
        <taxon>Pseudomonadati</taxon>
        <taxon>Pseudomonadota</taxon>
        <taxon>Betaproteobacteria</taxon>
        <taxon>Candidatus Desulfobacillus</taxon>
    </lineage>
</organism>
<dbReference type="GO" id="GO:0003746">
    <property type="term" value="F:translation elongation factor activity"/>
    <property type="evidence" value="ECO:0007669"/>
    <property type="project" value="UniProtKB-KW"/>
</dbReference>
<sequence>MHGTIRLTRQDADRLTHMAEALAAQSRGIQRQLRILDGLMRSAMLLETNGTPGNVVTIDSRIVVEDLYSGELKEIALVFPEEADPATGKLSVLSAIGCAVLGRIVGDRVVVETDKGCLQLRIAALIYQPEACRMHG</sequence>
<evidence type="ECO:0000313" key="2">
    <source>
        <dbReference type="EMBL" id="BBO20474.1"/>
    </source>
</evidence>
<evidence type="ECO:0000259" key="1">
    <source>
        <dbReference type="Pfam" id="PF01272"/>
    </source>
</evidence>
<feature type="domain" description="Transcription elongation factor GreA/GreB C-terminal" evidence="1">
    <location>
        <begin position="53"/>
        <end position="124"/>
    </location>
</feature>
<dbReference type="InterPro" id="IPR023459">
    <property type="entry name" value="Tscrpt_elong_fac_GreA/B_fam"/>
</dbReference>
<name>A0A809S9U1_9PROT</name>
<protein>
    <submittedName>
        <fullName evidence="2">Transcription elongation factor, GreA/GreB family</fullName>
    </submittedName>
</protein>
<dbReference type="GO" id="GO:0032784">
    <property type="term" value="P:regulation of DNA-templated transcription elongation"/>
    <property type="evidence" value="ECO:0007669"/>
    <property type="project" value="InterPro"/>
</dbReference>
<dbReference type="Proteomes" id="UP000662914">
    <property type="component" value="Chromosome"/>
</dbReference>
<accession>A0A809S9U1</accession>
<dbReference type="GO" id="GO:0003677">
    <property type="term" value="F:DNA binding"/>
    <property type="evidence" value="ECO:0007669"/>
    <property type="project" value="InterPro"/>
</dbReference>
<dbReference type="PANTHER" id="PTHR30437:SF5">
    <property type="entry name" value="REGULATOR OF NUCLEOSIDE DIPHOSPHATE KINASE"/>
    <property type="match status" value="1"/>
</dbReference>
<dbReference type="PANTHER" id="PTHR30437">
    <property type="entry name" value="TRANSCRIPTION ELONGATION FACTOR GREA"/>
    <property type="match status" value="1"/>
</dbReference>
<gene>
    <name evidence="2" type="ORF">DSYM_11730</name>
</gene>
<dbReference type="SUPFAM" id="SSF54534">
    <property type="entry name" value="FKBP-like"/>
    <property type="match status" value="1"/>
</dbReference>
<dbReference type="Gene3D" id="3.10.50.30">
    <property type="entry name" value="Transcription elongation factor, GreA/GreB, C-terminal domain"/>
    <property type="match status" value="1"/>
</dbReference>